<accession>A0ABU2LWC9</accession>
<feature type="region of interest" description="Disordered" evidence="1">
    <location>
        <begin position="284"/>
        <end position="328"/>
    </location>
</feature>
<dbReference type="CDD" id="cd00093">
    <property type="entry name" value="HTH_XRE"/>
    <property type="match status" value="1"/>
</dbReference>
<reference evidence="4" key="1">
    <citation type="submission" date="2023-07" db="EMBL/GenBank/DDBJ databases">
        <title>30 novel species of actinomycetes from the DSMZ collection.</title>
        <authorList>
            <person name="Nouioui I."/>
        </authorList>
    </citation>
    <scope>NUCLEOTIDE SEQUENCE [LARGE SCALE GENOMIC DNA]</scope>
    <source>
        <strain evidence="4">DSM 44918</strain>
    </source>
</reference>
<dbReference type="Pfam" id="PF13560">
    <property type="entry name" value="HTH_31"/>
    <property type="match status" value="1"/>
</dbReference>
<dbReference type="PROSITE" id="PS50943">
    <property type="entry name" value="HTH_CROC1"/>
    <property type="match status" value="1"/>
</dbReference>
<dbReference type="Proteomes" id="UP001183420">
    <property type="component" value="Unassembled WGS sequence"/>
</dbReference>
<dbReference type="InterPro" id="IPR043917">
    <property type="entry name" value="DUF5753"/>
</dbReference>
<proteinExistence type="predicted"/>
<dbReference type="InterPro" id="IPR001387">
    <property type="entry name" value="Cro/C1-type_HTH"/>
</dbReference>
<dbReference type="RefSeq" id="WP_311602222.1">
    <property type="nucleotide sequence ID" value="NZ_JAVREM010000049.1"/>
</dbReference>
<name>A0ABU2LWC9_9ACTN</name>
<evidence type="ECO:0000259" key="2">
    <source>
        <dbReference type="PROSITE" id="PS50943"/>
    </source>
</evidence>
<evidence type="ECO:0000313" key="4">
    <source>
        <dbReference type="Proteomes" id="UP001183420"/>
    </source>
</evidence>
<keyword evidence="4" id="KW-1185">Reference proteome</keyword>
<dbReference type="SMART" id="SM00530">
    <property type="entry name" value="HTH_XRE"/>
    <property type="match status" value="1"/>
</dbReference>
<dbReference type="InterPro" id="IPR010982">
    <property type="entry name" value="Lambda_DNA-bd_dom_sf"/>
</dbReference>
<evidence type="ECO:0000256" key="1">
    <source>
        <dbReference type="SAM" id="MobiDB-lite"/>
    </source>
</evidence>
<dbReference type="SUPFAM" id="SSF47413">
    <property type="entry name" value="lambda repressor-like DNA-binding domains"/>
    <property type="match status" value="1"/>
</dbReference>
<feature type="domain" description="HTH cro/C1-type" evidence="2">
    <location>
        <begin position="45"/>
        <end position="75"/>
    </location>
</feature>
<feature type="region of interest" description="Disordered" evidence="1">
    <location>
        <begin position="1"/>
        <end position="20"/>
    </location>
</feature>
<dbReference type="Pfam" id="PF19054">
    <property type="entry name" value="DUF5753"/>
    <property type="match status" value="1"/>
</dbReference>
<dbReference type="Gene3D" id="1.10.260.40">
    <property type="entry name" value="lambda repressor-like DNA-binding domains"/>
    <property type="match status" value="1"/>
</dbReference>
<feature type="compositionally biased region" description="Basic and acidic residues" evidence="1">
    <location>
        <begin position="284"/>
        <end position="298"/>
    </location>
</feature>
<comment type="caution">
    <text evidence="3">The sequence shown here is derived from an EMBL/GenBank/DDBJ whole genome shotgun (WGS) entry which is preliminary data.</text>
</comment>
<protein>
    <submittedName>
        <fullName evidence="3">Scr1 family TA system antitoxin-like transcriptional regulator</fullName>
    </submittedName>
</protein>
<sequence>MTLPPPDHPTPAAEPAELHPNSGTVTAIDSGRTPAAAHLVLGTQVAALRRGAGLSVEEVAEATGLKDTTIHRIESAFQPPDWRHVHALMEHYGVDDIDVMGAIAFLDEASSHDAGAMDVSSGRHTRLRTCELEAQHIRSYQSRLIPHALRSEQYAASVARLPTAQGLDRAQPPLPEPRPGQTATFLLDEALLYHVTTCPGVLAEQMDHLLTMSLSGAAMVRVVLMRTVVGRPGPNATELYYGPQRRQRLICTEDASALVYYADRLGDSLHLQLERVEEAALSPEESRVHIGAAKERFNKQPRQPRRASPRPQPLRALTAVPDCGEREA</sequence>
<organism evidence="3 4">
    <name type="scientific">Streptomyces millisiae</name>
    <dbReference type="NCBI Taxonomy" id="3075542"/>
    <lineage>
        <taxon>Bacteria</taxon>
        <taxon>Bacillati</taxon>
        <taxon>Actinomycetota</taxon>
        <taxon>Actinomycetes</taxon>
        <taxon>Kitasatosporales</taxon>
        <taxon>Streptomycetaceae</taxon>
        <taxon>Streptomyces</taxon>
    </lineage>
</organism>
<evidence type="ECO:0000313" key="3">
    <source>
        <dbReference type="EMBL" id="MDT0321886.1"/>
    </source>
</evidence>
<gene>
    <name evidence="3" type="ORF">RNC47_26475</name>
</gene>
<dbReference type="EMBL" id="JAVREM010000049">
    <property type="protein sequence ID" value="MDT0321886.1"/>
    <property type="molecule type" value="Genomic_DNA"/>
</dbReference>